<dbReference type="Proteomes" id="UP000265520">
    <property type="component" value="Unassembled WGS sequence"/>
</dbReference>
<dbReference type="EMBL" id="LXQA010278030">
    <property type="protein sequence ID" value="MCI40299.1"/>
    <property type="molecule type" value="Genomic_DNA"/>
</dbReference>
<protein>
    <submittedName>
        <fullName evidence="2">Uncharacterized protein</fullName>
    </submittedName>
</protein>
<proteinExistence type="predicted"/>
<name>A0A392RVA1_9FABA</name>
<dbReference type="AlphaFoldDB" id="A0A392RVA1"/>
<evidence type="ECO:0000256" key="1">
    <source>
        <dbReference type="SAM" id="MobiDB-lite"/>
    </source>
</evidence>
<feature type="region of interest" description="Disordered" evidence="1">
    <location>
        <begin position="1"/>
        <end position="23"/>
    </location>
</feature>
<comment type="caution">
    <text evidence="2">The sequence shown here is derived from an EMBL/GenBank/DDBJ whole genome shotgun (WGS) entry which is preliminary data.</text>
</comment>
<organism evidence="2 3">
    <name type="scientific">Trifolium medium</name>
    <dbReference type="NCBI Taxonomy" id="97028"/>
    <lineage>
        <taxon>Eukaryota</taxon>
        <taxon>Viridiplantae</taxon>
        <taxon>Streptophyta</taxon>
        <taxon>Embryophyta</taxon>
        <taxon>Tracheophyta</taxon>
        <taxon>Spermatophyta</taxon>
        <taxon>Magnoliopsida</taxon>
        <taxon>eudicotyledons</taxon>
        <taxon>Gunneridae</taxon>
        <taxon>Pentapetalae</taxon>
        <taxon>rosids</taxon>
        <taxon>fabids</taxon>
        <taxon>Fabales</taxon>
        <taxon>Fabaceae</taxon>
        <taxon>Papilionoideae</taxon>
        <taxon>50 kb inversion clade</taxon>
        <taxon>NPAAA clade</taxon>
        <taxon>Hologalegina</taxon>
        <taxon>IRL clade</taxon>
        <taxon>Trifolieae</taxon>
        <taxon>Trifolium</taxon>
    </lineage>
</organism>
<accession>A0A392RVA1</accession>
<reference evidence="2 3" key="1">
    <citation type="journal article" date="2018" name="Front. Plant Sci.">
        <title>Red Clover (Trifolium pratense) and Zigzag Clover (T. medium) - A Picture of Genomic Similarities and Differences.</title>
        <authorList>
            <person name="Dluhosova J."/>
            <person name="Istvanek J."/>
            <person name="Nedelnik J."/>
            <person name="Repkova J."/>
        </authorList>
    </citation>
    <scope>NUCLEOTIDE SEQUENCE [LARGE SCALE GENOMIC DNA]</scope>
    <source>
        <strain evidence="3">cv. 10/8</strain>
        <tissue evidence="2">Leaf</tissue>
    </source>
</reference>
<evidence type="ECO:0000313" key="2">
    <source>
        <dbReference type="EMBL" id="MCI40299.1"/>
    </source>
</evidence>
<sequence length="23" mass="2696">MMMFRQASDVKRSASWEATHGLR</sequence>
<keyword evidence="3" id="KW-1185">Reference proteome</keyword>
<feature type="non-terminal residue" evidence="2">
    <location>
        <position position="23"/>
    </location>
</feature>
<evidence type="ECO:0000313" key="3">
    <source>
        <dbReference type="Proteomes" id="UP000265520"/>
    </source>
</evidence>